<dbReference type="AlphaFoldDB" id="A0A421D8H6"/>
<keyword evidence="5" id="KW-1185">Reference proteome</keyword>
<protein>
    <recommendedName>
        <fullName evidence="3">MOSC domain-containing protein</fullName>
    </recommendedName>
</protein>
<feature type="transmembrane region" description="Helical" evidence="2">
    <location>
        <begin position="20"/>
        <end position="39"/>
    </location>
</feature>
<dbReference type="GO" id="GO:0030151">
    <property type="term" value="F:molybdenum ion binding"/>
    <property type="evidence" value="ECO:0007669"/>
    <property type="project" value="InterPro"/>
</dbReference>
<dbReference type="Proteomes" id="UP000215289">
    <property type="component" value="Unassembled WGS sequence"/>
</dbReference>
<dbReference type="InterPro" id="IPR005303">
    <property type="entry name" value="MOCOS_middle"/>
</dbReference>
<dbReference type="GO" id="GO:0003824">
    <property type="term" value="F:catalytic activity"/>
    <property type="evidence" value="ECO:0007669"/>
    <property type="project" value="InterPro"/>
</dbReference>
<dbReference type="Pfam" id="PF03476">
    <property type="entry name" value="MOSC_N"/>
    <property type="match status" value="1"/>
</dbReference>
<evidence type="ECO:0000313" key="5">
    <source>
        <dbReference type="Proteomes" id="UP000215289"/>
    </source>
</evidence>
<dbReference type="OrthoDB" id="17255at2759"/>
<keyword evidence="2" id="KW-0472">Membrane</keyword>
<accession>A0A421D8H6</accession>
<gene>
    <name evidence="4" type="ORF">CFD26_104750</name>
</gene>
<keyword evidence="2" id="KW-0812">Transmembrane</keyword>
<comment type="caution">
    <text evidence="4">The sequence shown here is derived from an EMBL/GenBank/DDBJ whole genome shotgun (WGS) entry which is preliminary data.</text>
</comment>
<evidence type="ECO:0000259" key="3">
    <source>
        <dbReference type="PROSITE" id="PS51340"/>
    </source>
</evidence>
<dbReference type="PANTHER" id="PTHR14237">
    <property type="entry name" value="MOLYBDOPTERIN COFACTOR SULFURASE MOSC"/>
    <property type="match status" value="1"/>
</dbReference>
<dbReference type="Pfam" id="PF03473">
    <property type="entry name" value="MOSC"/>
    <property type="match status" value="1"/>
</dbReference>
<reference evidence="4 5" key="1">
    <citation type="submission" date="2018-08" db="EMBL/GenBank/DDBJ databases">
        <title>Draft genome sequences of two Aspergillus turcosus clinical strains isolated from bronchoalveolar lavage fluid: one azole-susceptible and the other azole-resistant.</title>
        <authorList>
            <person name="Parent-Michaud M."/>
            <person name="Dufresne P.J."/>
            <person name="Fournier E."/>
            <person name="Martineau C."/>
            <person name="Moreira S."/>
            <person name="Perkins V."/>
            <person name="De Repentigny L."/>
            <person name="Dufresne S.F."/>
        </authorList>
    </citation>
    <scope>NUCLEOTIDE SEQUENCE [LARGE SCALE GENOMIC DNA]</scope>
    <source>
        <strain evidence="4">HMR AF 1038</strain>
    </source>
</reference>
<dbReference type="PANTHER" id="PTHR14237:SF23">
    <property type="entry name" value="MOSC DOMAIN PROTEIN (AFU_ORTHOLOGUE AFUA_7G05900)"/>
    <property type="match status" value="1"/>
</dbReference>
<feature type="region of interest" description="Disordered" evidence="1">
    <location>
        <begin position="57"/>
        <end position="84"/>
    </location>
</feature>
<dbReference type="GO" id="GO:0030170">
    <property type="term" value="F:pyridoxal phosphate binding"/>
    <property type="evidence" value="ECO:0007669"/>
    <property type="project" value="InterPro"/>
</dbReference>
<dbReference type="SUPFAM" id="SSF50800">
    <property type="entry name" value="PK beta-barrel domain-like"/>
    <property type="match status" value="1"/>
</dbReference>
<dbReference type="InterPro" id="IPR005302">
    <property type="entry name" value="MoCF_Sase_C"/>
</dbReference>
<organism evidence="4 5">
    <name type="scientific">Aspergillus turcosus</name>
    <dbReference type="NCBI Taxonomy" id="1245748"/>
    <lineage>
        <taxon>Eukaryota</taxon>
        <taxon>Fungi</taxon>
        <taxon>Dikarya</taxon>
        <taxon>Ascomycota</taxon>
        <taxon>Pezizomycotina</taxon>
        <taxon>Eurotiomycetes</taxon>
        <taxon>Eurotiomycetidae</taxon>
        <taxon>Eurotiales</taxon>
        <taxon>Aspergillaceae</taxon>
        <taxon>Aspergillus</taxon>
        <taxon>Aspergillus subgen. Fumigati</taxon>
    </lineage>
</organism>
<evidence type="ECO:0000256" key="2">
    <source>
        <dbReference type="SAM" id="Phobius"/>
    </source>
</evidence>
<keyword evidence="2" id="KW-1133">Transmembrane helix</keyword>
<evidence type="ECO:0000256" key="1">
    <source>
        <dbReference type="SAM" id="MobiDB-lite"/>
    </source>
</evidence>
<name>A0A421D8H6_9EURO</name>
<dbReference type="InterPro" id="IPR011037">
    <property type="entry name" value="Pyrv_Knase-like_insert_dom_sf"/>
</dbReference>
<sequence>MLSEPTFSFTNFEQDAVKALLSTTALSLLSILPILIFIVRQYGSARPAQPRGCRRLGLPPGHTNLHDEFDPNYSQGASSDVDDKGQPSWRIKALFTYPIKSCAAVELDVADVVSTGFAFDRQFCFAEHFTPDQASTSDGKTQPYWDARTLRNGHYGRLTLIRPEIWVPDPAAPDYAPDLDEVRSHGVMVMYYPRPAGRGLSSYLVKLGIALRLMPQELSFSVPLVPPPDHAGAYPSVPVKIWKDTPVAYDYGEHLPQSLREFLAPPAADADAGVSRPRPLTLFRVDPTHHRQIFRNAPRKEELGFQPVTGFADAYPLHILNIASVHDVAARCARDIPRLSVRRFRANIIVQGPEAFAEDHWKRILIRPRPRPTGVESDADTDAEADADAGVEIHVACRTMRCRLPNVDPATGIRHASEPDRTLKSYRRIDPGDPTNACLGMQCVPAVQEFVIRVGDTVSLVETGEHCYIKLLKPGEIVEGV</sequence>
<dbReference type="STRING" id="1245748.A0A421D8H6"/>
<dbReference type="EMBL" id="NIDN02000052">
    <property type="protein sequence ID" value="RLL98446.1"/>
    <property type="molecule type" value="Genomic_DNA"/>
</dbReference>
<proteinExistence type="predicted"/>
<dbReference type="PROSITE" id="PS51340">
    <property type="entry name" value="MOSC"/>
    <property type="match status" value="1"/>
</dbReference>
<feature type="domain" description="MOSC" evidence="3">
    <location>
        <begin position="292"/>
        <end position="461"/>
    </location>
</feature>
<evidence type="ECO:0000313" key="4">
    <source>
        <dbReference type="EMBL" id="RLL98446.1"/>
    </source>
</evidence>